<dbReference type="InterPro" id="IPR021109">
    <property type="entry name" value="Peptidase_aspartic_dom_sf"/>
</dbReference>
<dbReference type="InterPro" id="IPR001461">
    <property type="entry name" value="Aspartic_peptidase_A1"/>
</dbReference>
<protein>
    <recommendedName>
        <fullName evidence="4">Peptidase A1 domain-containing protein</fullName>
    </recommendedName>
</protein>
<dbReference type="PANTHER" id="PTHR47966">
    <property type="entry name" value="BETA-SITE APP-CLEAVING ENZYME, ISOFORM A-RELATED"/>
    <property type="match status" value="1"/>
</dbReference>
<sequence>MGCKPVEYSGFFSLYPPDSSSYRNLSGSFDIRYADNRYAIGNWGRDKFGIGQLTIGDVNFGVGRSYNRNPALGLGPSNSSTEYPTFLEVMQKNDIINTPSYGIYIDDIRGGEDSGKSITFGGIDVAKFTLPLKTLSTPSNYSLSLLGIDIVSERKVVSKPLELPGSSPRVSILGLGAASIHLPSDVFDLVMTDLGAEGPDYLIDTLPPDGSGLSFTFADGLSIFVPYSQMAAPILSNHYLVLLVPNDGDIILGTPFFRSAYVFFDFQNEEISIAPALYNITASNIIEVGANNASISDIKWLYEDGTHEPTPLPTISPRPIPTPGASSDTAVIVVGVVAGVAIVSIAVAVSLYLLCYRSRNPRIITVVPQMQEGNGMTPVHSLAPYNSQGVNGQLSPTQPIYSSSVTSTVPATSTNPWTRPGNVTALNPRTNAHQI</sequence>
<dbReference type="GO" id="GO:0004190">
    <property type="term" value="F:aspartic-type endopeptidase activity"/>
    <property type="evidence" value="ECO:0007669"/>
    <property type="project" value="InterPro"/>
</dbReference>
<feature type="transmembrane region" description="Helical" evidence="3">
    <location>
        <begin position="330"/>
        <end position="354"/>
    </location>
</feature>
<organism evidence="5 6">
    <name type="scientific">Arthrobotrys oligospora (strain ATCC 24927 / CBS 115.81 / DSM 1491)</name>
    <name type="common">Nematode-trapping fungus</name>
    <name type="synonym">Didymozoophaga oligospora</name>
    <dbReference type="NCBI Taxonomy" id="756982"/>
    <lineage>
        <taxon>Eukaryota</taxon>
        <taxon>Fungi</taxon>
        <taxon>Dikarya</taxon>
        <taxon>Ascomycota</taxon>
        <taxon>Pezizomycotina</taxon>
        <taxon>Orbiliomycetes</taxon>
        <taxon>Orbiliales</taxon>
        <taxon>Orbiliaceae</taxon>
        <taxon>Orbilia</taxon>
        <taxon>Orbilia oligospora</taxon>
    </lineage>
</organism>
<evidence type="ECO:0000313" key="6">
    <source>
        <dbReference type="Proteomes" id="UP000008784"/>
    </source>
</evidence>
<dbReference type="GO" id="GO:0006508">
    <property type="term" value="P:proteolysis"/>
    <property type="evidence" value="ECO:0007669"/>
    <property type="project" value="InterPro"/>
</dbReference>
<evidence type="ECO:0000256" key="1">
    <source>
        <dbReference type="ARBA" id="ARBA00007447"/>
    </source>
</evidence>
<dbReference type="RefSeq" id="XP_011118629.1">
    <property type="nucleotide sequence ID" value="XM_011120327.1"/>
</dbReference>
<dbReference type="SUPFAM" id="SSF50630">
    <property type="entry name" value="Acid proteases"/>
    <property type="match status" value="1"/>
</dbReference>
<feature type="region of interest" description="Disordered" evidence="2">
    <location>
        <begin position="401"/>
        <end position="435"/>
    </location>
</feature>
<evidence type="ECO:0000256" key="2">
    <source>
        <dbReference type="SAM" id="MobiDB-lite"/>
    </source>
</evidence>
<dbReference type="OMA" id="TGPEYLF"/>
<keyword evidence="3" id="KW-1133">Transmembrane helix</keyword>
<comment type="similarity">
    <text evidence="1">Belongs to the peptidase A1 family.</text>
</comment>
<evidence type="ECO:0000313" key="5">
    <source>
        <dbReference type="EMBL" id="EGX52643.1"/>
    </source>
</evidence>
<feature type="domain" description="Peptidase A1" evidence="4">
    <location>
        <begin position="1"/>
        <end position="274"/>
    </location>
</feature>
<dbReference type="EMBL" id="ADOT01000017">
    <property type="protein sequence ID" value="EGX52643.1"/>
    <property type="molecule type" value="Genomic_DNA"/>
</dbReference>
<gene>
    <name evidence="5" type="ORF">AOL_s00007g426</name>
</gene>
<dbReference type="Gene3D" id="2.40.70.10">
    <property type="entry name" value="Acid Proteases"/>
    <property type="match status" value="2"/>
</dbReference>
<evidence type="ECO:0000256" key="3">
    <source>
        <dbReference type="SAM" id="Phobius"/>
    </source>
</evidence>
<dbReference type="AlphaFoldDB" id="G1X2B7"/>
<dbReference type="Pfam" id="PF00026">
    <property type="entry name" value="Asp"/>
    <property type="match status" value="1"/>
</dbReference>
<keyword evidence="6" id="KW-1185">Reference proteome</keyword>
<dbReference type="Proteomes" id="UP000008784">
    <property type="component" value="Unassembled WGS sequence"/>
</dbReference>
<dbReference type="GeneID" id="22889552"/>
<proteinExistence type="inferred from homology"/>
<dbReference type="PANTHER" id="PTHR47966:SF65">
    <property type="entry name" value="ASPARTIC-TYPE ENDOPEPTIDASE"/>
    <property type="match status" value="1"/>
</dbReference>
<dbReference type="HOGENOM" id="CLU_613901_0_0_1"/>
<dbReference type="InterPro" id="IPR033121">
    <property type="entry name" value="PEPTIDASE_A1"/>
</dbReference>
<comment type="caution">
    <text evidence="5">The sequence shown here is derived from an EMBL/GenBank/DDBJ whole genome shotgun (WGS) entry which is preliminary data.</text>
</comment>
<dbReference type="eggNOG" id="KOG1339">
    <property type="taxonomic scope" value="Eukaryota"/>
</dbReference>
<feature type="compositionally biased region" description="Low complexity" evidence="2">
    <location>
        <begin position="402"/>
        <end position="414"/>
    </location>
</feature>
<keyword evidence="3" id="KW-0472">Membrane</keyword>
<dbReference type="OrthoDB" id="771136at2759"/>
<reference evidence="5 6" key="1">
    <citation type="journal article" date="2011" name="PLoS Pathog.">
        <title>Genomic and proteomic analyses of the fungus Arthrobotrys oligospora provide insights into nematode-trap formation.</title>
        <authorList>
            <person name="Yang J."/>
            <person name="Wang L."/>
            <person name="Ji X."/>
            <person name="Feng Y."/>
            <person name="Li X."/>
            <person name="Zou C."/>
            <person name="Xu J."/>
            <person name="Ren Y."/>
            <person name="Mi Q."/>
            <person name="Wu J."/>
            <person name="Liu S."/>
            <person name="Liu Y."/>
            <person name="Huang X."/>
            <person name="Wang H."/>
            <person name="Niu X."/>
            <person name="Li J."/>
            <person name="Liang L."/>
            <person name="Luo Y."/>
            <person name="Ji K."/>
            <person name="Zhou W."/>
            <person name="Yu Z."/>
            <person name="Li G."/>
            <person name="Liu Y."/>
            <person name="Li L."/>
            <person name="Qiao M."/>
            <person name="Feng L."/>
            <person name="Zhang K.-Q."/>
        </authorList>
    </citation>
    <scope>NUCLEOTIDE SEQUENCE [LARGE SCALE GENOMIC DNA]</scope>
    <source>
        <strain evidence="6">ATCC 24927 / CBS 115.81 / DSM 1491</strain>
    </source>
</reference>
<dbReference type="PROSITE" id="PS51767">
    <property type="entry name" value="PEPTIDASE_A1"/>
    <property type="match status" value="1"/>
</dbReference>
<name>G1X2B7_ARTOA</name>
<feature type="compositionally biased region" description="Polar residues" evidence="2">
    <location>
        <begin position="424"/>
        <end position="435"/>
    </location>
</feature>
<keyword evidence="3" id="KW-0812">Transmembrane</keyword>
<dbReference type="STRING" id="756982.G1X2B7"/>
<accession>G1X2B7</accession>
<evidence type="ECO:0000259" key="4">
    <source>
        <dbReference type="PROSITE" id="PS51767"/>
    </source>
</evidence>
<dbReference type="InParanoid" id="G1X2B7"/>